<keyword evidence="4" id="KW-0479">Metal-binding</keyword>
<dbReference type="GO" id="GO:0008757">
    <property type="term" value="F:S-adenosylmethionine-dependent methyltransferase activity"/>
    <property type="evidence" value="ECO:0007669"/>
    <property type="project" value="TreeGrafter"/>
</dbReference>
<keyword evidence="6" id="KW-1185">Reference proteome</keyword>
<dbReference type="EC" id="2.1.1.-" evidence="4"/>
<sequence length="225" mass="25572">MIVDERIVTFIHSLETENSELLETIEKEALDTSVPIIRKEMQSFLKVLLRVKKPMRILEVGTAVGFSALLMAENVPEDCEITTIEKYEKRIPLARENFRRAGREKQITLLEGDAQEILEGMAGEFDFIFMDAAKAQYIYYMPEVLRLLVPGGLLVSDNVLQDGDIIESRFAVERRNRTIHSRMREYLYALKHEPQLETSIIPLGDGVALSVKSGEADSKASVHME</sequence>
<evidence type="ECO:0000256" key="2">
    <source>
        <dbReference type="ARBA" id="ARBA00022679"/>
    </source>
</evidence>
<evidence type="ECO:0000313" key="6">
    <source>
        <dbReference type="Proteomes" id="UP000184301"/>
    </source>
</evidence>
<dbReference type="AlphaFoldDB" id="A0A1M6TNX1"/>
<keyword evidence="2 4" id="KW-0808">Transferase</keyword>
<dbReference type="GO" id="GO:0016300">
    <property type="term" value="F:tRNA (uridine) methyltransferase activity"/>
    <property type="evidence" value="ECO:0007669"/>
    <property type="project" value="UniProtKB-UniRule"/>
</dbReference>
<dbReference type="PANTHER" id="PTHR10509:SF14">
    <property type="entry name" value="CAFFEOYL-COA O-METHYLTRANSFERASE 3-RELATED"/>
    <property type="match status" value="1"/>
</dbReference>
<keyword evidence="1 4" id="KW-0489">Methyltransferase</keyword>
<evidence type="ECO:0000256" key="3">
    <source>
        <dbReference type="ARBA" id="ARBA00022691"/>
    </source>
</evidence>
<proteinExistence type="inferred from homology"/>
<protein>
    <recommendedName>
        <fullName evidence="4">tRNA 5-hydroxyuridine methyltransferase</fullName>
        <ecNumber evidence="4">2.1.1.-</ecNumber>
    </recommendedName>
    <alternativeName>
        <fullName evidence="4">ho5U methyltransferase</fullName>
    </alternativeName>
</protein>
<dbReference type="GO" id="GO:0008171">
    <property type="term" value="F:O-methyltransferase activity"/>
    <property type="evidence" value="ECO:0007669"/>
    <property type="project" value="InterPro"/>
</dbReference>
<dbReference type="InterPro" id="IPR029063">
    <property type="entry name" value="SAM-dependent_MTases_sf"/>
</dbReference>
<feature type="binding site" evidence="4">
    <location>
        <position position="67"/>
    </location>
    <ligand>
        <name>S-adenosyl-L-methionine</name>
        <dbReference type="ChEBI" id="CHEBI:59789"/>
    </ligand>
</feature>
<accession>A0A1M6TNX1</accession>
<name>A0A1M6TNX1_9FIRM</name>
<dbReference type="HAMAP" id="MF_02217">
    <property type="entry name" value="TrmR_methyltr"/>
    <property type="match status" value="1"/>
</dbReference>
<evidence type="ECO:0000256" key="1">
    <source>
        <dbReference type="ARBA" id="ARBA00022603"/>
    </source>
</evidence>
<dbReference type="PANTHER" id="PTHR10509">
    <property type="entry name" value="O-METHYLTRANSFERASE-RELATED"/>
    <property type="match status" value="1"/>
</dbReference>
<dbReference type="STRING" id="1121950.SAMN02745243_03278"/>
<gene>
    <name evidence="4" type="primary">trmR</name>
    <name evidence="5" type="ORF">SAMN02745243_03278</name>
</gene>
<dbReference type="Proteomes" id="UP000184301">
    <property type="component" value="Unassembled WGS sequence"/>
</dbReference>
<feature type="binding site" evidence="4">
    <location>
        <position position="157"/>
    </location>
    <ligand>
        <name>Mg(2+)</name>
        <dbReference type="ChEBI" id="CHEBI:18420"/>
    </ligand>
</feature>
<reference evidence="5 6" key="1">
    <citation type="submission" date="2016-11" db="EMBL/GenBank/DDBJ databases">
        <authorList>
            <person name="Jaros S."/>
            <person name="Januszkiewicz K."/>
            <person name="Wedrychowicz H."/>
        </authorList>
    </citation>
    <scope>NUCLEOTIDE SEQUENCE [LARGE SCALE GENOMIC DNA]</scope>
    <source>
        <strain evidence="5 6">DSM 15480</strain>
    </source>
</reference>
<dbReference type="PROSITE" id="PS51682">
    <property type="entry name" value="SAM_OMT_I"/>
    <property type="match status" value="1"/>
</dbReference>
<feature type="binding site" evidence="4">
    <location>
        <begin position="113"/>
        <end position="114"/>
    </location>
    <ligand>
        <name>S-adenosyl-L-methionine</name>
        <dbReference type="ChEBI" id="CHEBI:59789"/>
    </ligand>
</feature>
<dbReference type="GO" id="GO:0030488">
    <property type="term" value="P:tRNA methylation"/>
    <property type="evidence" value="ECO:0007669"/>
    <property type="project" value="UniProtKB-UniRule"/>
</dbReference>
<dbReference type="RefSeq" id="WP_073112435.1">
    <property type="nucleotide sequence ID" value="NZ_FQZY01000061.1"/>
</dbReference>
<dbReference type="InterPro" id="IPR043675">
    <property type="entry name" value="TrmR_methyltr"/>
</dbReference>
<evidence type="ECO:0000256" key="4">
    <source>
        <dbReference type="HAMAP-Rule" id="MF_02217"/>
    </source>
</evidence>
<dbReference type="InterPro" id="IPR050362">
    <property type="entry name" value="Cation-dep_OMT"/>
</dbReference>
<dbReference type="InterPro" id="IPR002935">
    <property type="entry name" value="SAM_O-MeTrfase"/>
</dbReference>
<dbReference type="SUPFAM" id="SSF53335">
    <property type="entry name" value="S-adenosyl-L-methionine-dependent methyltransferases"/>
    <property type="match status" value="1"/>
</dbReference>
<feature type="binding site" evidence="4">
    <location>
        <position position="37"/>
    </location>
    <ligand>
        <name>S-adenosyl-L-methionine</name>
        <dbReference type="ChEBI" id="CHEBI:59789"/>
    </ligand>
</feature>
<dbReference type="OrthoDB" id="9799672at2"/>
<dbReference type="EMBL" id="FQZY01000061">
    <property type="protein sequence ID" value="SHK58488.1"/>
    <property type="molecule type" value="Genomic_DNA"/>
</dbReference>
<comment type="catalytic activity">
    <reaction evidence="4">
        <text>5-hydroxyuridine(34) in tRNA + S-adenosyl-L-methionine = 5-methoxyuridine(34) in tRNA + S-adenosyl-L-homocysteine + H(+)</text>
        <dbReference type="Rhea" id="RHEA:60524"/>
        <dbReference type="Rhea" id="RHEA-COMP:13381"/>
        <dbReference type="Rhea" id="RHEA-COMP:15591"/>
        <dbReference type="ChEBI" id="CHEBI:15378"/>
        <dbReference type="ChEBI" id="CHEBI:57856"/>
        <dbReference type="ChEBI" id="CHEBI:59789"/>
        <dbReference type="ChEBI" id="CHEBI:136877"/>
        <dbReference type="ChEBI" id="CHEBI:143860"/>
    </reaction>
</comment>
<comment type="subunit">
    <text evidence="4">Homodimer.</text>
</comment>
<dbReference type="GO" id="GO:0000287">
    <property type="term" value="F:magnesium ion binding"/>
    <property type="evidence" value="ECO:0007669"/>
    <property type="project" value="UniProtKB-UniRule"/>
</dbReference>
<dbReference type="CDD" id="cd02440">
    <property type="entry name" value="AdoMet_MTases"/>
    <property type="match status" value="1"/>
</dbReference>
<feature type="binding site" evidence="4">
    <location>
        <position position="131"/>
    </location>
    <ligand>
        <name>S-adenosyl-L-methionine</name>
        <dbReference type="ChEBI" id="CHEBI:59789"/>
    </ligand>
</feature>
<organism evidence="5 6">
    <name type="scientific">Hespellia stercorisuis DSM 15480</name>
    <dbReference type="NCBI Taxonomy" id="1121950"/>
    <lineage>
        <taxon>Bacteria</taxon>
        <taxon>Bacillati</taxon>
        <taxon>Bacillota</taxon>
        <taxon>Clostridia</taxon>
        <taxon>Lachnospirales</taxon>
        <taxon>Lachnospiraceae</taxon>
        <taxon>Hespellia</taxon>
    </lineage>
</organism>
<feature type="binding site" evidence="4">
    <location>
        <position position="131"/>
    </location>
    <ligand>
        <name>Mg(2+)</name>
        <dbReference type="ChEBI" id="CHEBI:18420"/>
    </ligand>
</feature>
<evidence type="ECO:0000313" key="5">
    <source>
        <dbReference type="EMBL" id="SHK58488.1"/>
    </source>
</evidence>
<comment type="function">
    <text evidence="4">Catalyzes the methylation of 5-hydroxyuridine (ho5U) to form 5-methoxyuridine (mo5U) at position 34 in tRNAs.</text>
</comment>
<keyword evidence="4" id="KW-0460">Magnesium</keyword>
<feature type="binding site" evidence="4">
    <location>
        <position position="85"/>
    </location>
    <ligand>
        <name>S-adenosyl-L-methionine</name>
        <dbReference type="ChEBI" id="CHEBI:59789"/>
    </ligand>
</feature>
<feature type="binding site" evidence="4">
    <location>
        <position position="158"/>
    </location>
    <ligand>
        <name>Mg(2+)</name>
        <dbReference type="ChEBI" id="CHEBI:18420"/>
    </ligand>
</feature>
<dbReference type="Pfam" id="PF01596">
    <property type="entry name" value="Methyltransf_3"/>
    <property type="match status" value="1"/>
</dbReference>
<keyword evidence="4" id="KW-0819">tRNA processing</keyword>
<comment type="similarity">
    <text evidence="4">Belongs to the class I-like SAM-binding methyltransferase superfamily. Cation-dependent O-methyltransferase family.</text>
</comment>
<keyword evidence="3 4" id="KW-0949">S-adenosyl-L-methionine</keyword>
<dbReference type="Gene3D" id="3.40.50.150">
    <property type="entry name" value="Vaccinia Virus protein VP39"/>
    <property type="match status" value="1"/>
</dbReference>